<dbReference type="Pfam" id="PF04107">
    <property type="entry name" value="GCS2"/>
    <property type="match status" value="1"/>
</dbReference>
<evidence type="ECO:0000256" key="1">
    <source>
        <dbReference type="ARBA" id="ARBA00048819"/>
    </source>
</evidence>
<dbReference type="PIRSF" id="PIRSF012666">
    <property type="entry name" value="UCP012666"/>
    <property type="match status" value="1"/>
</dbReference>
<reference evidence="2 3" key="1">
    <citation type="journal article" date="2023" name="Environ Microbiome">
        <title>A coral-associated actinobacterium mitigates coral bleaching under heat stress.</title>
        <authorList>
            <person name="Li J."/>
            <person name="Zou Y."/>
            <person name="Li Q."/>
            <person name="Zhang J."/>
            <person name="Bourne D.G."/>
            <person name="Lyu Y."/>
            <person name="Liu C."/>
            <person name="Zhang S."/>
        </authorList>
    </citation>
    <scope>NUCLEOTIDE SEQUENCE [LARGE SCALE GENOMIC DNA]</scope>
    <source>
        <strain evidence="2 3">SCSIO 13291</strain>
    </source>
</reference>
<organism evidence="2 3">
    <name type="scientific">Propioniciclava soli</name>
    <dbReference type="NCBI Taxonomy" id="2775081"/>
    <lineage>
        <taxon>Bacteria</taxon>
        <taxon>Bacillati</taxon>
        <taxon>Actinomycetota</taxon>
        <taxon>Actinomycetes</taxon>
        <taxon>Propionibacteriales</taxon>
        <taxon>Propionibacteriaceae</taxon>
        <taxon>Propioniciclava</taxon>
    </lineage>
</organism>
<keyword evidence="2" id="KW-0436">Ligase</keyword>
<dbReference type="InterPro" id="IPR006336">
    <property type="entry name" value="GCS2"/>
</dbReference>
<gene>
    <name evidence="2" type="ORF">PCC79_07800</name>
</gene>
<dbReference type="InterPro" id="IPR014746">
    <property type="entry name" value="Gln_synth/guanido_kin_cat_dom"/>
</dbReference>
<dbReference type="GO" id="GO:0016874">
    <property type="term" value="F:ligase activity"/>
    <property type="evidence" value="ECO:0007669"/>
    <property type="project" value="UniProtKB-KW"/>
</dbReference>
<dbReference type="RefSeq" id="WP_232548018.1">
    <property type="nucleotide sequence ID" value="NZ_CP115965.1"/>
</dbReference>
<proteinExistence type="predicted"/>
<dbReference type="Gene3D" id="3.30.590.20">
    <property type="match status" value="1"/>
</dbReference>
<dbReference type="PANTHER" id="PTHR36510:SF3">
    <property type="entry name" value="CONSERVED PROTEIN"/>
    <property type="match status" value="1"/>
</dbReference>
<dbReference type="PANTHER" id="PTHR36510">
    <property type="entry name" value="GLUTAMATE--CYSTEINE LIGASE 2-RELATED"/>
    <property type="match status" value="1"/>
</dbReference>
<evidence type="ECO:0000313" key="3">
    <source>
        <dbReference type="Proteomes" id="UP001434337"/>
    </source>
</evidence>
<name>A0ABZ3CBC6_9ACTN</name>
<comment type="catalytic activity">
    <reaction evidence="1">
        <text>L-cysteine + L-glutamate + ATP = gamma-L-glutamyl-L-cysteine + ADP + phosphate + H(+)</text>
        <dbReference type="Rhea" id="RHEA:13285"/>
        <dbReference type="ChEBI" id="CHEBI:15378"/>
        <dbReference type="ChEBI" id="CHEBI:29985"/>
        <dbReference type="ChEBI" id="CHEBI:30616"/>
        <dbReference type="ChEBI" id="CHEBI:35235"/>
        <dbReference type="ChEBI" id="CHEBI:43474"/>
        <dbReference type="ChEBI" id="CHEBI:58173"/>
        <dbReference type="ChEBI" id="CHEBI:456216"/>
        <dbReference type="EC" id="6.3.2.2"/>
    </reaction>
</comment>
<dbReference type="InterPro" id="IPR016602">
    <property type="entry name" value="UCP012666"/>
</dbReference>
<dbReference type="SUPFAM" id="SSF55931">
    <property type="entry name" value="Glutamine synthetase/guanido kinase"/>
    <property type="match status" value="1"/>
</dbReference>
<accession>A0ABZ3CBC6</accession>
<dbReference type="Proteomes" id="UP001434337">
    <property type="component" value="Chromosome"/>
</dbReference>
<protein>
    <submittedName>
        <fullName evidence="2">Glutamate--cysteine ligase</fullName>
    </submittedName>
</protein>
<dbReference type="InterPro" id="IPR050141">
    <property type="entry name" value="GCL_type2/YbdK_subfam"/>
</dbReference>
<keyword evidence="3" id="KW-1185">Reference proteome</keyword>
<dbReference type="EMBL" id="CP115965">
    <property type="protein sequence ID" value="WZX00074.1"/>
    <property type="molecule type" value="Genomic_DNA"/>
</dbReference>
<sequence length="503" mass="55192">MGAEIETPTFTREQRHQYRHKVLACLDALEQMLVADAFVDSEPLTGMEIELNLAAADYGPRMNNADVLAAIADEDFQNELARFNIEFNVPPGPLRGRSLADLESNLRASLNAAERRCNELDTHIVMTGILPTVLLEHFEGDWMSPSRRYVALNDAVLAARGEDIGLDIAGPSGEHLQAWADSLAPESACTSMQLHVQLRPADFAPHWNAATVLAGPQLALGANSPFVFGHRLWAESRIPVFTQAADTRPVEYANQGVRPRVFFGERWITSIFDLFEENSRYFPALLPELSDEDPAAVLQAGGVPELAEMRLHNGTIYRWNRPVYDTVGGEAHLRLENRVLPAGPTVIDTVANAAFFHGVLHALAHQERPVWSRMAFSTARENFIAGATQGIDADLFWPGLGHLPASELVLRHLLPLAHAGLEAWGVDADLRDRYLGVIEGRCLAGVNGADWQVACVERLESRGAGRAEALRAMTRAYAEGMHGNAPVHTWELPSAGDHVHSSS</sequence>
<evidence type="ECO:0000313" key="2">
    <source>
        <dbReference type="EMBL" id="WZX00074.1"/>
    </source>
</evidence>